<reference evidence="4" key="1">
    <citation type="journal article" date="2021" name="Gut Microbes">
        <title>A synthetic consortium of 100 gut commensals modulates the composition and function in a colon model of the microbiome of elderly subjects.</title>
        <authorList>
            <person name="Perez M."/>
            <person name="Ntemiri A."/>
            <person name="Tan H."/>
            <person name="Harris H.M.B."/>
            <person name="Roager H.M."/>
            <person name="Ribiere C."/>
            <person name="O'Toole P.W."/>
        </authorList>
    </citation>
    <scope>NUCLEOTIDE SEQUENCE</scope>
    <source>
        <strain evidence="4">MCC335</strain>
    </source>
</reference>
<feature type="signal peptide" evidence="3">
    <location>
        <begin position="1"/>
        <end position="27"/>
    </location>
</feature>
<feature type="compositionally biased region" description="Gly residues" evidence="2">
    <location>
        <begin position="65"/>
        <end position="78"/>
    </location>
</feature>
<feature type="region of interest" description="Disordered" evidence="2">
    <location>
        <begin position="30"/>
        <end position="82"/>
    </location>
</feature>
<proteinExistence type="inferred from homology"/>
<dbReference type="InterPro" id="IPR005064">
    <property type="entry name" value="BUG"/>
</dbReference>
<evidence type="ECO:0000313" key="5">
    <source>
        <dbReference type="Proteomes" id="UP000708338"/>
    </source>
</evidence>
<dbReference type="RefSeq" id="WP_117450340.1">
    <property type="nucleotide sequence ID" value="NZ_CABJDD010000001.1"/>
</dbReference>
<comment type="similarity">
    <text evidence="1">Belongs to the UPF0065 (bug) family.</text>
</comment>
<dbReference type="Pfam" id="PF03401">
    <property type="entry name" value="TctC"/>
    <property type="match status" value="1"/>
</dbReference>
<keyword evidence="3" id="KW-0732">Signal</keyword>
<dbReference type="Gene3D" id="3.40.190.10">
    <property type="entry name" value="Periplasmic binding protein-like II"/>
    <property type="match status" value="1"/>
</dbReference>
<dbReference type="PROSITE" id="PS51257">
    <property type="entry name" value="PROKAR_LIPOPROTEIN"/>
    <property type="match status" value="1"/>
</dbReference>
<gene>
    <name evidence="4" type="ORF">GPL26_06195</name>
</gene>
<protein>
    <submittedName>
        <fullName evidence="4">Tripartite tricarboxylate transporter substrate binding protein</fullName>
    </submittedName>
</protein>
<dbReference type="InterPro" id="IPR042100">
    <property type="entry name" value="Bug_dom1"/>
</dbReference>
<evidence type="ECO:0000313" key="4">
    <source>
        <dbReference type="EMBL" id="MBT9809236.1"/>
    </source>
</evidence>
<name>A0AA41FD91_9FIRM</name>
<evidence type="ECO:0000256" key="1">
    <source>
        <dbReference type="ARBA" id="ARBA00006987"/>
    </source>
</evidence>
<dbReference type="EMBL" id="WQPS01000005">
    <property type="protein sequence ID" value="MBT9809236.1"/>
    <property type="molecule type" value="Genomic_DNA"/>
</dbReference>
<evidence type="ECO:0000256" key="3">
    <source>
        <dbReference type="SAM" id="SignalP"/>
    </source>
</evidence>
<dbReference type="PANTHER" id="PTHR42928">
    <property type="entry name" value="TRICARBOXYLATE-BINDING PROTEIN"/>
    <property type="match status" value="1"/>
</dbReference>
<comment type="caution">
    <text evidence="4">The sequence shown here is derived from an EMBL/GenBank/DDBJ whole genome shotgun (WGS) entry which is preliminary data.</text>
</comment>
<organism evidence="4 5">
    <name type="scientific">Enterocloster citroniae</name>
    <dbReference type="NCBI Taxonomy" id="358743"/>
    <lineage>
        <taxon>Bacteria</taxon>
        <taxon>Bacillati</taxon>
        <taxon>Bacillota</taxon>
        <taxon>Clostridia</taxon>
        <taxon>Lachnospirales</taxon>
        <taxon>Lachnospiraceae</taxon>
        <taxon>Enterocloster</taxon>
    </lineage>
</organism>
<dbReference type="Proteomes" id="UP000708338">
    <property type="component" value="Unassembled WGS sequence"/>
</dbReference>
<sequence>MKKQWMYLLMAAGLSAGILSGCSAAGADGGSGTAKSSVAQDGSVAGGSASSKEADGAGKTEAGSGETGSGGTGSGQAGSGQESWDADTVTIYVPTKAGNQADLYIRFITPVLEKKLGKSFVVVNQTDGNGVVAYETVRNAQKDGSTLLYFLNSMVVQSHTGVYDKTLPENFTPLAVDTSTGSMWLTVKADSKYQSVQDIIDDVKANPGKITYGMTSGQALHMLGGMMETDMGASLAMVDAGGNAERLISLLGGNVDFTFVSTSAAEQYLETNEIKVLGCVTGTGERDPLYPDIPSVTEEGLASTMFGFDTLLLGPAGMDPELVEEINTAFQDAMMDKEVVDQFAAMKNTMEALDVEGSAAYIREFDAKMAENAKLLGFE</sequence>
<dbReference type="PANTHER" id="PTHR42928:SF5">
    <property type="entry name" value="BLR1237 PROTEIN"/>
    <property type="match status" value="1"/>
</dbReference>
<dbReference type="SUPFAM" id="SSF53850">
    <property type="entry name" value="Periplasmic binding protein-like II"/>
    <property type="match status" value="1"/>
</dbReference>
<dbReference type="Gene3D" id="3.40.190.150">
    <property type="entry name" value="Bordetella uptake gene, domain 1"/>
    <property type="match status" value="1"/>
</dbReference>
<dbReference type="CDD" id="cd07012">
    <property type="entry name" value="PBP2_Bug_TTT"/>
    <property type="match status" value="1"/>
</dbReference>
<accession>A0AA41FD91</accession>
<feature type="chain" id="PRO_5041263620" evidence="3">
    <location>
        <begin position="28"/>
        <end position="379"/>
    </location>
</feature>
<evidence type="ECO:0000256" key="2">
    <source>
        <dbReference type="SAM" id="MobiDB-lite"/>
    </source>
</evidence>
<dbReference type="AlphaFoldDB" id="A0AA41FD91"/>